<feature type="chain" id="PRO_5045259286" evidence="10">
    <location>
        <begin position="29"/>
        <end position="889"/>
    </location>
</feature>
<keyword evidence="6 8" id="KW-0472">Membrane</keyword>
<evidence type="ECO:0000259" key="12">
    <source>
        <dbReference type="Pfam" id="PF07715"/>
    </source>
</evidence>
<protein>
    <submittedName>
        <fullName evidence="13">TonB-dependent receptor</fullName>
    </submittedName>
</protein>
<keyword evidence="7 8" id="KW-0998">Cell outer membrane</keyword>
<evidence type="ECO:0000313" key="13">
    <source>
        <dbReference type="EMBL" id="MFC4361618.1"/>
    </source>
</evidence>
<feature type="domain" description="TonB-dependent receptor-like beta-barrel" evidence="11">
    <location>
        <begin position="402"/>
        <end position="856"/>
    </location>
</feature>
<evidence type="ECO:0000256" key="3">
    <source>
        <dbReference type="ARBA" id="ARBA00022452"/>
    </source>
</evidence>
<dbReference type="CDD" id="cd01347">
    <property type="entry name" value="ligand_gated_channel"/>
    <property type="match status" value="1"/>
</dbReference>
<evidence type="ECO:0000256" key="5">
    <source>
        <dbReference type="ARBA" id="ARBA00023077"/>
    </source>
</evidence>
<sequence>MRVLNFKLKPLVCAVAMATPAFAPFALAQDGEMLEEVVVTASYRESLARALDQKRDAVGSRDVILAEDIADFPDLNLAESLQRIPGVAISRDAGEGRNVSVRGLGPQFTRVRINGMEAMSTTGGTDSSGGANRSRAFDFNTFASELFSSMAVNKTSSADLDEGSLGAVIDLSTAKPLDYKDSLTVAVSGQLGYNDLAEETDPRGSILVAGKNDADTFGWGATYSYSKRNILEEGFSAVRWSSERDFASCSGCADQAEFDTVNGGIYPRIPRYGKLTHEQERTGFTGTLQWRPTDSTEFSLDYLGSEFDATRDEEFVEVSIKESGNANEMDVLDYAIDANNTLTYMQLDNVDTRIEHRFDKLNTKFQQLSLTASHEFNDKLRIDGLIGRSESKFENPVQTTIIFDAVNQSGPFTYDARSDSEFLDLDWGTFDLTDGDNFMFTEVRDRPNQTDNSFENVSINLEYDLTDTWSVKGGVSVKEYTFDVTEARRDTKLSAIGGNQPVDGLFSLTSLAEGSNIIWLTPDVSKAAAAVDLYNLPAQLRDQDDRSVEETDTGFYVQASWDSEISGMPLRGNIGVRQVTTDVTSTGYTKVGSDLVEVEVNREYTDTLPSLNAVLAVTEDINLRFSYAKVMARPDLGNLTPGGSVDQFNGNVKFGNPDLDPFRADTFDLGVEWYFADDALISLALFRKKIDSFIISTTEAGQTWDSTGLPVSILDPSLNFTEDDLWTVSKKANGNGGDLNGFEMIWQQPIGDSFGVITNYTFVDSEVEYGTDGNGDIIKNDLLGLSRNTYNITGYFETDKMGARISYSYRDDYLTAVPSGSAGNDLEGTKGTANIDLAAHYNLSDNLKLTFEAINLTDEYNSQFVDSSERSSVYHHTGRQYYLGAAYSF</sequence>
<evidence type="ECO:0000256" key="2">
    <source>
        <dbReference type="ARBA" id="ARBA00022448"/>
    </source>
</evidence>
<dbReference type="InterPro" id="IPR037066">
    <property type="entry name" value="Plug_dom_sf"/>
</dbReference>
<dbReference type="NCBIfam" id="TIGR01782">
    <property type="entry name" value="TonB-Xanth-Caul"/>
    <property type="match status" value="1"/>
</dbReference>
<evidence type="ECO:0000256" key="9">
    <source>
        <dbReference type="RuleBase" id="RU003357"/>
    </source>
</evidence>
<keyword evidence="2 8" id="KW-0813">Transport</keyword>
<dbReference type="Pfam" id="PF00593">
    <property type="entry name" value="TonB_dep_Rec_b-barrel"/>
    <property type="match status" value="1"/>
</dbReference>
<keyword evidence="10" id="KW-0732">Signal</keyword>
<evidence type="ECO:0000256" key="6">
    <source>
        <dbReference type="ARBA" id="ARBA00023136"/>
    </source>
</evidence>
<proteinExistence type="inferred from homology"/>
<dbReference type="Proteomes" id="UP001595840">
    <property type="component" value="Unassembled WGS sequence"/>
</dbReference>
<name>A0ABV8V186_9GAMM</name>
<evidence type="ECO:0000256" key="4">
    <source>
        <dbReference type="ARBA" id="ARBA00022692"/>
    </source>
</evidence>
<dbReference type="InterPro" id="IPR036942">
    <property type="entry name" value="Beta-barrel_TonB_sf"/>
</dbReference>
<keyword evidence="3 8" id="KW-1134">Transmembrane beta strand</keyword>
<reference evidence="14" key="1">
    <citation type="journal article" date="2019" name="Int. J. Syst. Evol. Microbiol.">
        <title>The Global Catalogue of Microorganisms (GCM) 10K type strain sequencing project: providing services to taxonomists for standard genome sequencing and annotation.</title>
        <authorList>
            <consortium name="The Broad Institute Genomics Platform"/>
            <consortium name="The Broad Institute Genome Sequencing Center for Infectious Disease"/>
            <person name="Wu L."/>
            <person name="Ma J."/>
        </authorList>
    </citation>
    <scope>NUCLEOTIDE SEQUENCE [LARGE SCALE GENOMIC DNA]</scope>
    <source>
        <strain evidence="14">CECT 8570</strain>
    </source>
</reference>
<dbReference type="SUPFAM" id="SSF56935">
    <property type="entry name" value="Porins"/>
    <property type="match status" value="1"/>
</dbReference>
<evidence type="ECO:0000256" key="10">
    <source>
        <dbReference type="SAM" id="SignalP"/>
    </source>
</evidence>
<dbReference type="PANTHER" id="PTHR40980:SF3">
    <property type="entry name" value="TONB-DEPENDENT RECEPTOR-LIKE BETA-BARREL DOMAIN-CONTAINING PROTEIN"/>
    <property type="match status" value="1"/>
</dbReference>
<dbReference type="EMBL" id="JBHSCX010000003">
    <property type="protein sequence ID" value="MFC4361618.1"/>
    <property type="molecule type" value="Genomic_DNA"/>
</dbReference>
<accession>A0ABV8V186</accession>
<dbReference type="PANTHER" id="PTHR40980">
    <property type="entry name" value="PLUG DOMAIN-CONTAINING PROTEIN"/>
    <property type="match status" value="1"/>
</dbReference>
<evidence type="ECO:0000313" key="14">
    <source>
        <dbReference type="Proteomes" id="UP001595840"/>
    </source>
</evidence>
<comment type="similarity">
    <text evidence="8 9">Belongs to the TonB-dependent receptor family.</text>
</comment>
<evidence type="ECO:0000256" key="7">
    <source>
        <dbReference type="ARBA" id="ARBA00023237"/>
    </source>
</evidence>
<evidence type="ECO:0000256" key="8">
    <source>
        <dbReference type="PROSITE-ProRule" id="PRU01360"/>
    </source>
</evidence>
<gene>
    <name evidence="13" type="ORF">ACFOX3_04845</name>
</gene>
<evidence type="ECO:0000259" key="11">
    <source>
        <dbReference type="Pfam" id="PF00593"/>
    </source>
</evidence>
<dbReference type="InterPro" id="IPR012910">
    <property type="entry name" value="Plug_dom"/>
</dbReference>
<organism evidence="13 14">
    <name type="scientific">Simiduia curdlanivorans</name>
    <dbReference type="NCBI Taxonomy" id="1492769"/>
    <lineage>
        <taxon>Bacteria</taxon>
        <taxon>Pseudomonadati</taxon>
        <taxon>Pseudomonadota</taxon>
        <taxon>Gammaproteobacteria</taxon>
        <taxon>Cellvibrionales</taxon>
        <taxon>Cellvibrionaceae</taxon>
        <taxon>Simiduia</taxon>
    </lineage>
</organism>
<dbReference type="RefSeq" id="WP_290259445.1">
    <property type="nucleotide sequence ID" value="NZ_JAUFQG010000004.1"/>
</dbReference>
<feature type="domain" description="TonB-dependent receptor plug" evidence="12">
    <location>
        <begin position="54"/>
        <end position="168"/>
    </location>
</feature>
<dbReference type="Gene3D" id="2.170.130.10">
    <property type="entry name" value="TonB-dependent receptor, plug domain"/>
    <property type="match status" value="1"/>
</dbReference>
<keyword evidence="5 9" id="KW-0798">TonB box</keyword>
<keyword evidence="14" id="KW-1185">Reference proteome</keyword>
<dbReference type="InterPro" id="IPR010104">
    <property type="entry name" value="TonB_rcpt_bac"/>
</dbReference>
<comment type="subcellular location">
    <subcellularLocation>
        <location evidence="1 8">Cell outer membrane</location>
        <topology evidence="1 8">Multi-pass membrane protein</topology>
    </subcellularLocation>
</comment>
<dbReference type="Gene3D" id="2.40.170.20">
    <property type="entry name" value="TonB-dependent receptor, beta-barrel domain"/>
    <property type="match status" value="1"/>
</dbReference>
<dbReference type="InterPro" id="IPR000531">
    <property type="entry name" value="Beta-barrel_TonB"/>
</dbReference>
<keyword evidence="4 8" id="KW-0812">Transmembrane</keyword>
<keyword evidence="13" id="KW-0675">Receptor</keyword>
<dbReference type="PROSITE" id="PS52016">
    <property type="entry name" value="TONB_DEPENDENT_REC_3"/>
    <property type="match status" value="1"/>
</dbReference>
<dbReference type="InterPro" id="IPR039426">
    <property type="entry name" value="TonB-dep_rcpt-like"/>
</dbReference>
<feature type="signal peptide" evidence="10">
    <location>
        <begin position="1"/>
        <end position="28"/>
    </location>
</feature>
<dbReference type="Pfam" id="PF07715">
    <property type="entry name" value="Plug"/>
    <property type="match status" value="1"/>
</dbReference>
<comment type="caution">
    <text evidence="13">The sequence shown here is derived from an EMBL/GenBank/DDBJ whole genome shotgun (WGS) entry which is preliminary data.</text>
</comment>
<evidence type="ECO:0000256" key="1">
    <source>
        <dbReference type="ARBA" id="ARBA00004571"/>
    </source>
</evidence>